<name>A0A737LHE5_SALER</name>
<evidence type="ECO:0000259" key="1">
    <source>
        <dbReference type="Pfam" id="PF22557"/>
    </source>
</evidence>
<reference evidence="2" key="1">
    <citation type="journal article" date="2018" name="Genome Biol.">
        <title>SKESA: strategic k-mer extension for scrupulous assemblies.</title>
        <authorList>
            <person name="Souvorov A."/>
            <person name="Agarwala R."/>
            <person name="Lipman D.J."/>
        </authorList>
    </citation>
    <scope>NUCLEOTIDE SEQUENCE</scope>
    <source>
        <strain evidence="2">3472-64</strain>
    </source>
</reference>
<dbReference type="RefSeq" id="WP_052715455.1">
    <property type="nucleotide sequence ID" value="NZ_JXTT01000008.1"/>
</dbReference>
<evidence type="ECO:0000313" key="2">
    <source>
        <dbReference type="EMBL" id="HAE8209405.1"/>
    </source>
</evidence>
<accession>A0A737LHE5</accession>
<feature type="domain" description="Dual OB-containing" evidence="1">
    <location>
        <begin position="5"/>
        <end position="223"/>
    </location>
</feature>
<comment type="caution">
    <text evidence="2">The sequence shown here is derived from an EMBL/GenBank/DDBJ whole genome shotgun (WGS) entry which is preliminary data.</text>
</comment>
<proteinExistence type="predicted"/>
<sequence>MPSVTFIVLAKSIKHKKFCIAGKRFTNGAIGEWVRPVNTIDSSSDALTYNDIEYSNKQHPELFHITSFSYLKKSPHKIQRENYLIDTSIYWGKSGTFNKNIINELLDNPPTLWHNGYSSYNGDNDRFPIALVQRAIQSLYFVKVYNLKIRVKREGIDFGNELKRFRGFFIYNSVNYGLIITDPKIYSDYGQLKEDTYDFGDCYITLSTAPYTDEHCYKFIAAIIK</sequence>
<dbReference type="EMBL" id="DAATEH010000027">
    <property type="protein sequence ID" value="HAE8209405.1"/>
    <property type="molecule type" value="Genomic_DNA"/>
</dbReference>
<dbReference type="InterPro" id="IPR054335">
    <property type="entry name" value="DuOB_dom"/>
</dbReference>
<gene>
    <name evidence="2" type="ORF">GND11_002785</name>
</gene>
<reference evidence="2" key="2">
    <citation type="submission" date="2018-07" db="EMBL/GenBank/DDBJ databases">
        <authorList>
            <consortium name="NCBI Pathogen Detection Project"/>
        </authorList>
    </citation>
    <scope>NUCLEOTIDE SEQUENCE</scope>
    <source>
        <strain evidence="2">3472-64</strain>
    </source>
</reference>
<dbReference type="Pfam" id="PF22557">
    <property type="entry name" value="DuOB"/>
    <property type="match status" value="1"/>
</dbReference>
<dbReference type="AlphaFoldDB" id="A0A737LHE5"/>
<protein>
    <recommendedName>
        <fullName evidence="1">Dual OB-containing domain-containing protein</fullName>
    </recommendedName>
</protein>
<organism evidence="2">
    <name type="scientific">Salmonella enterica subsp. salamae serovar 42:f,g,t:--</name>
    <dbReference type="NCBI Taxonomy" id="41518"/>
    <lineage>
        <taxon>Bacteria</taxon>
        <taxon>Pseudomonadati</taxon>
        <taxon>Pseudomonadota</taxon>
        <taxon>Gammaproteobacteria</taxon>
        <taxon>Enterobacterales</taxon>
        <taxon>Enterobacteriaceae</taxon>
        <taxon>Salmonella</taxon>
    </lineage>
</organism>